<dbReference type="SUPFAM" id="SSF55753">
    <property type="entry name" value="Actin depolymerizing proteins"/>
    <property type="match status" value="2"/>
</dbReference>
<feature type="compositionally biased region" description="Basic and acidic residues" evidence="1">
    <location>
        <begin position="20"/>
        <end position="58"/>
    </location>
</feature>
<feature type="compositionally biased region" description="Basic and acidic residues" evidence="1">
    <location>
        <begin position="745"/>
        <end position="758"/>
    </location>
</feature>
<feature type="compositionally biased region" description="Basic and acidic residues" evidence="1">
    <location>
        <begin position="723"/>
        <end position="732"/>
    </location>
</feature>
<evidence type="ECO:0000256" key="1">
    <source>
        <dbReference type="SAM" id="MobiDB-lite"/>
    </source>
</evidence>
<dbReference type="InterPro" id="IPR029006">
    <property type="entry name" value="ADF-H/Gelsolin-like_dom_sf"/>
</dbReference>
<feature type="compositionally biased region" description="Low complexity" evidence="1">
    <location>
        <begin position="90"/>
        <end position="102"/>
    </location>
</feature>
<dbReference type="InterPro" id="IPR057226">
    <property type="entry name" value="DUF7904"/>
</dbReference>
<feature type="domain" description="DUF7904" evidence="3">
    <location>
        <begin position="1246"/>
        <end position="1345"/>
    </location>
</feature>
<dbReference type="GO" id="GO:0015629">
    <property type="term" value="C:actin cytoskeleton"/>
    <property type="evidence" value="ECO:0007669"/>
    <property type="project" value="TreeGrafter"/>
</dbReference>
<feature type="region of interest" description="Disordered" evidence="1">
    <location>
        <begin position="1181"/>
        <end position="1200"/>
    </location>
</feature>
<dbReference type="InterPro" id="IPR025118">
    <property type="entry name" value="DUF4045"/>
</dbReference>
<feature type="compositionally biased region" description="Basic residues" evidence="1">
    <location>
        <begin position="910"/>
        <end position="921"/>
    </location>
</feature>
<evidence type="ECO:0008006" key="6">
    <source>
        <dbReference type="Google" id="ProtNLM"/>
    </source>
</evidence>
<dbReference type="Proteomes" id="UP001276659">
    <property type="component" value="Unassembled WGS sequence"/>
</dbReference>
<sequence>MPGTAVDDGSEDVNDFLLRIRELGDQRDKEDEERTRKLEEEIIQGRKERQARRAERARSLSPTKETSSNAGTPRSLRSNNDMPMQEDFSKTPSFQPPSSSSSELDDAPRKANGAPPNTNAQELGAAPRETPRAPSKPQTLSTTSSSAAMAPSRAGTLSWQQRPSSRGSPGPRTRPLSMLASENNAAKPARESADPAPASDSSMSRSQIAQSLGAKDPTWFKQTQDRGLGSAAYRRNQDDASDASSMTGTMRLPGMPRKSTVEPETRKSPPPDNVRSSSPSIGGSIRGTSRQSQNHSSSESVSSNSAMRSLLPTMANQRFEPPISDTISSSDGDTSSIGRTLAMSPSQGRISPERMDRPTSPTKGLGGFVQSAMMKRSDSVNKRWSAQAGPGLSRGNSVASNTSGYGTSRYPRGGITPLTESRPNSISRENSPAINSRPGSSHSNTTVTQSLTENERPGNSTFLASNKSESTFSEKFAKPARESKSPSPAAETAMSPPASPNKRWSPSKASWLENAINKPDSPKVKMPALQQPAWMADIARAKQRGSVDLSKGTNFKEVTIGGLVRSPPPGAGYKPPSIGGFPSGFSAGVGVKPRTGSSDDLGQKNGTPEVAEENVGSGASSILHASSPKPSSNEMSSSEIKEAALGKDEQQSSPSANKGSSRIGSRTISPTAMKSKPETPPKKDFRATLKLRPVDGDANSKDEPEFKNVFGKLKRTQTQNYKAPDELKDNIMRGKAGLAQTGGPKKTERKDEFKESILQKKQGMVAPSASTRITSASSKIPDQTIPEAIAKKKGLMRSESLLGNGSTEGEKEMTKPEALAKLQNLRDKPKPVPPETQSGPLAASQQEPRAKSPLEGTFASSLAGILQRGPSPMAGKPNGAPPSESIAENASMPTASAEPASAGPQLTHATKARAKGPKRRLPTASKNDVAVETELSAPASQSKQLFTENKPTAVSNAQFSPTSSSKPEAQPLSNITNNNRKIAQPNSPRKPSTSIALTGDIGPASPVSQSPIKKPEAKISPIVKQKPVISPKLDKRPNASISTPESLPDTPSKRSNVQEPRQSAFPWASKQQKREVEPQESARPLSSVRGAAALWGQSPEPTQSSQPKSSVRLPTRRDEEAALEAAGLKPKEPAGLGIKTSVRQPEPLLDRKPASPAAQSPKSPPLPGKKSSSIAGLAASTNLQPPKTAQSTRSALSQPTEASELFADIFDEVPNSRNNANVDTQAVVNSRASDESSQKIKTLRKQIFEVTSNGKLVPVPSQQEHILFEDSLYLCTHVFGSPSGQRTTEVYLWYGDGVSSSSVEDAQIFAKKVVKDNNGKLILLKQGKETSNFFQALGGIVIIQRGRAASSSGSAATYMLCGRQHVGQIAFDEVDFTSRSLCKGFPYIVSTQSGKLYLWKGSGSGADELGCARLIGMDIGLTGEIEEVDEGKEPAAFWQSFQGGRRDVNGASSAQHWHLKPSCEQYATRLFAVDVELPRPKSSSGFMSWGRRGSAPSNDTNTASTPHIKEIMPFAQSDLVDDGIFVLDAFFEIYIIFIIRSLAPAPQHKSTKSAAFRAALVFAQEYGILAASAEDRPFVPVSSVVICSRSGSGSGKEVENIPEGMQRAFRKWDGKNIAEYRVLPLTAALEATE</sequence>
<dbReference type="EMBL" id="JASNWA010000010">
    <property type="protein sequence ID" value="KAK3168332.1"/>
    <property type="molecule type" value="Genomic_DNA"/>
</dbReference>
<keyword evidence="5" id="KW-1185">Reference proteome</keyword>
<feature type="compositionally biased region" description="Polar residues" evidence="1">
    <location>
        <begin position="394"/>
        <end position="406"/>
    </location>
</feature>
<feature type="compositionally biased region" description="Polar residues" evidence="1">
    <location>
        <begin position="651"/>
        <end position="672"/>
    </location>
</feature>
<feature type="compositionally biased region" description="Polar residues" evidence="1">
    <location>
        <begin position="60"/>
        <end position="82"/>
    </location>
</feature>
<feature type="compositionally biased region" description="Polar residues" evidence="1">
    <location>
        <begin position="595"/>
        <end position="606"/>
    </location>
</feature>
<dbReference type="GO" id="GO:0051015">
    <property type="term" value="F:actin filament binding"/>
    <property type="evidence" value="ECO:0007669"/>
    <property type="project" value="InterPro"/>
</dbReference>
<dbReference type="Pfam" id="PF13254">
    <property type="entry name" value="DUF4045"/>
    <property type="match status" value="1"/>
</dbReference>
<dbReference type="InterPro" id="IPR007122">
    <property type="entry name" value="Villin/Gelsolin"/>
</dbReference>
<dbReference type="PANTHER" id="PTHR11977:SF133">
    <property type="entry name" value="DUF4045 DOMAIN-CONTAINING PROTEIN"/>
    <property type="match status" value="1"/>
</dbReference>
<dbReference type="Gene3D" id="3.40.20.10">
    <property type="entry name" value="Severin"/>
    <property type="match status" value="2"/>
</dbReference>
<dbReference type="SMART" id="SM00262">
    <property type="entry name" value="GEL"/>
    <property type="match status" value="2"/>
</dbReference>
<dbReference type="Pfam" id="PF25480">
    <property type="entry name" value="DUF7904"/>
    <property type="match status" value="1"/>
</dbReference>
<evidence type="ECO:0000259" key="3">
    <source>
        <dbReference type="Pfam" id="PF25480"/>
    </source>
</evidence>
<feature type="compositionally biased region" description="Polar residues" evidence="1">
    <location>
        <begin position="155"/>
        <end position="167"/>
    </location>
</feature>
<dbReference type="PANTHER" id="PTHR11977">
    <property type="entry name" value="VILLIN"/>
    <property type="match status" value="1"/>
</dbReference>
<feature type="compositionally biased region" description="Polar residues" evidence="1">
    <location>
        <begin position="1099"/>
        <end position="1109"/>
    </location>
</feature>
<feature type="compositionally biased region" description="Polar residues" evidence="1">
    <location>
        <begin position="768"/>
        <end position="781"/>
    </location>
</feature>
<feature type="compositionally biased region" description="Polar residues" evidence="1">
    <location>
        <begin position="418"/>
        <end position="473"/>
    </location>
</feature>
<feature type="region of interest" description="Disordered" evidence="1">
    <location>
        <begin position="560"/>
        <end position="1173"/>
    </location>
</feature>
<dbReference type="GO" id="GO:0005737">
    <property type="term" value="C:cytoplasm"/>
    <property type="evidence" value="ECO:0007669"/>
    <property type="project" value="TreeGrafter"/>
</dbReference>
<name>A0AAD9Z0X7_9LECA</name>
<evidence type="ECO:0000259" key="2">
    <source>
        <dbReference type="Pfam" id="PF13254"/>
    </source>
</evidence>
<feature type="compositionally biased region" description="Basic and acidic residues" evidence="1">
    <location>
        <begin position="259"/>
        <end position="269"/>
    </location>
</feature>
<dbReference type="GO" id="GO:0051014">
    <property type="term" value="P:actin filament severing"/>
    <property type="evidence" value="ECO:0007669"/>
    <property type="project" value="TreeGrafter"/>
</dbReference>
<feature type="domain" description="DUF4045" evidence="2">
    <location>
        <begin position="10"/>
        <end position="764"/>
    </location>
</feature>
<feature type="compositionally biased region" description="Low complexity" evidence="1">
    <location>
        <begin position="194"/>
        <end position="206"/>
    </location>
</feature>
<feature type="compositionally biased region" description="Polar residues" evidence="1">
    <location>
        <begin position="835"/>
        <end position="847"/>
    </location>
</feature>
<dbReference type="GO" id="GO:0005546">
    <property type="term" value="F:phosphatidylinositol-4,5-bisphosphate binding"/>
    <property type="evidence" value="ECO:0007669"/>
    <property type="project" value="TreeGrafter"/>
</dbReference>
<feature type="compositionally biased region" description="Low complexity" evidence="1">
    <location>
        <begin position="139"/>
        <end position="152"/>
    </location>
</feature>
<protein>
    <recommendedName>
        <fullName evidence="6">DUF4045 domain-containing protein</fullName>
    </recommendedName>
</protein>
<feature type="compositionally biased region" description="Polar residues" evidence="1">
    <location>
        <begin position="938"/>
        <end position="996"/>
    </location>
</feature>
<proteinExistence type="predicted"/>
<dbReference type="GO" id="GO:0008154">
    <property type="term" value="P:actin polymerization or depolymerization"/>
    <property type="evidence" value="ECO:0007669"/>
    <property type="project" value="TreeGrafter"/>
</dbReference>
<feature type="region of interest" description="Disordered" evidence="1">
    <location>
        <begin position="20"/>
        <end position="525"/>
    </location>
</feature>
<feature type="compositionally biased region" description="Low complexity" evidence="1">
    <location>
        <begin position="275"/>
        <end position="309"/>
    </location>
</feature>
<organism evidence="4 5">
    <name type="scientific">Lepraria neglecta</name>
    <dbReference type="NCBI Taxonomy" id="209136"/>
    <lineage>
        <taxon>Eukaryota</taxon>
        <taxon>Fungi</taxon>
        <taxon>Dikarya</taxon>
        <taxon>Ascomycota</taxon>
        <taxon>Pezizomycotina</taxon>
        <taxon>Lecanoromycetes</taxon>
        <taxon>OSLEUM clade</taxon>
        <taxon>Lecanoromycetidae</taxon>
        <taxon>Lecanorales</taxon>
        <taxon>Lecanorineae</taxon>
        <taxon>Stereocaulaceae</taxon>
        <taxon>Lepraria</taxon>
    </lineage>
</organism>
<feature type="compositionally biased region" description="Basic and acidic residues" evidence="1">
    <location>
        <begin position="475"/>
        <end position="484"/>
    </location>
</feature>
<feature type="compositionally biased region" description="Low complexity" evidence="1">
    <location>
        <begin position="323"/>
        <end position="338"/>
    </location>
</feature>
<accession>A0AAD9Z0X7</accession>
<feature type="compositionally biased region" description="Basic and acidic residues" evidence="1">
    <location>
        <begin position="675"/>
        <end position="706"/>
    </location>
</feature>
<comment type="caution">
    <text evidence="4">The sequence shown here is derived from an EMBL/GenBank/DDBJ whole genome shotgun (WGS) entry which is preliminary data.</text>
</comment>
<evidence type="ECO:0000313" key="5">
    <source>
        <dbReference type="Proteomes" id="UP001276659"/>
    </source>
</evidence>
<evidence type="ECO:0000313" key="4">
    <source>
        <dbReference type="EMBL" id="KAK3168332.1"/>
    </source>
</evidence>
<reference evidence="4" key="1">
    <citation type="submission" date="2022-11" db="EMBL/GenBank/DDBJ databases">
        <title>Chromosomal genome sequence assembly and mating type (MAT) locus characterization of the leprose asexual lichenized fungus Lepraria neglecta (Nyl.) Erichsen.</title>
        <authorList>
            <person name="Allen J.L."/>
            <person name="Pfeffer B."/>
        </authorList>
    </citation>
    <scope>NUCLEOTIDE SEQUENCE</scope>
    <source>
        <strain evidence="4">Allen 5258</strain>
    </source>
</reference>
<feature type="compositionally biased region" description="Basic and acidic residues" evidence="1">
    <location>
        <begin position="639"/>
        <end position="650"/>
    </location>
</feature>
<dbReference type="GO" id="GO:0051016">
    <property type="term" value="P:barbed-end actin filament capping"/>
    <property type="evidence" value="ECO:0007669"/>
    <property type="project" value="TreeGrafter"/>
</dbReference>
<feature type="compositionally biased region" description="Low complexity" evidence="1">
    <location>
        <begin position="626"/>
        <end position="638"/>
    </location>
</feature>
<gene>
    <name evidence="4" type="ORF">OEA41_004779</name>
</gene>